<dbReference type="STRING" id="1328759.A0A5C2S1I3"/>
<proteinExistence type="predicted"/>
<evidence type="ECO:0000313" key="1">
    <source>
        <dbReference type="EMBL" id="RPD57363.1"/>
    </source>
</evidence>
<evidence type="ECO:0000313" key="2">
    <source>
        <dbReference type="Proteomes" id="UP000313359"/>
    </source>
</evidence>
<dbReference type="AlphaFoldDB" id="A0A5C2S1I3"/>
<dbReference type="Proteomes" id="UP000313359">
    <property type="component" value="Unassembled WGS sequence"/>
</dbReference>
<dbReference type="EMBL" id="ML122281">
    <property type="protein sequence ID" value="RPD57363.1"/>
    <property type="molecule type" value="Genomic_DNA"/>
</dbReference>
<protein>
    <submittedName>
        <fullName evidence="1">Uncharacterized protein</fullName>
    </submittedName>
</protein>
<dbReference type="OrthoDB" id="2770090at2759"/>
<organism evidence="1 2">
    <name type="scientific">Lentinus tigrinus ALCF2SS1-6</name>
    <dbReference type="NCBI Taxonomy" id="1328759"/>
    <lineage>
        <taxon>Eukaryota</taxon>
        <taxon>Fungi</taxon>
        <taxon>Dikarya</taxon>
        <taxon>Basidiomycota</taxon>
        <taxon>Agaricomycotina</taxon>
        <taxon>Agaricomycetes</taxon>
        <taxon>Polyporales</taxon>
        <taxon>Polyporaceae</taxon>
        <taxon>Lentinus</taxon>
    </lineage>
</organism>
<gene>
    <name evidence="1" type="ORF">L227DRAFT_613685</name>
</gene>
<name>A0A5C2S1I3_9APHY</name>
<reference evidence="1" key="1">
    <citation type="journal article" date="2018" name="Genome Biol. Evol.">
        <title>Genomics and development of Lentinus tigrinus, a white-rot wood-decaying mushroom with dimorphic fruiting bodies.</title>
        <authorList>
            <person name="Wu B."/>
            <person name="Xu Z."/>
            <person name="Knudson A."/>
            <person name="Carlson A."/>
            <person name="Chen N."/>
            <person name="Kovaka S."/>
            <person name="LaButti K."/>
            <person name="Lipzen A."/>
            <person name="Pennachio C."/>
            <person name="Riley R."/>
            <person name="Schakwitz W."/>
            <person name="Umezawa K."/>
            <person name="Ohm R.A."/>
            <person name="Grigoriev I.V."/>
            <person name="Nagy L.G."/>
            <person name="Gibbons J."/>
            <person name="Hibbett D."/>
        </authorList>
    </citation>
    <scope>NUCLEOTIDE SEQUENCE [LARGE SCALE GENOMIC DNA]</scope>
    <source>
        <strain evidence="1">ALCF2SS1-6</strain>
    </source>
</reference>
<accession>A0A5C2S1I3</accession>
<sequence>MASSASPFPCMQYSTFVPSGAGRILRMNVYRSLVDKTLSLLYSSAVARGLPHHVTRNLYLMTLANSNIVYPPPWVIGGGVWNGQLPPGDPKYQPPIVPKPKSSSQKTRECFGGQSLHALSDLIGMAEASGGVLLGRLQRQRRLGASARSGMRL</sequence>
<keyword evidence="2" id="KW-1185">Reference proteome</keyword>